<feature type="region of interest" description="Disordered" evidence="1">
    <location>
        <begin position="1"/>
        <end position="63"/>
    </location>
</feature>
<evidence type="ECO:0000313" key="3">
    <source>
        <dbReference type="Proteomes" id="UP001331515"/>
    </source>
</evidence>
<dbReference type="Proteomes" id="UP001331515">
    <property type="component" value="Unassembled WGS sequence"/>
</dbReference>
<organism evidence="2 3">
    <name type="scientific">Champsocephalus gunnari</name>
    <name type="common">Mackerel icefish</name>
    <dbReference type="NCBI Taxonomy" id="52237"/>
    <lineage>
        <taxon>Eukaryota</taxon>
        <taxon>Metazoa</taxon>
        <taxon>Chordata</taxon>
        <taxon>Craniata</taxon>
        <taxon>Vertebrata</taxon>
        <taxon>Euteleostomi</taxon>
        <taxon>Actinopterygii</taxon>
        <taxon>Neopterygii</taxon>
        <taxon>Teleostei</taxon>
        <taxon>Neoteleostei</taxon>
        <taxon>Acanthomorphata</taxon>
        <taxon>Eupercaria</taxon>
        <taxon>Perciformes</taxon>
        <taxon>Notothenioidei</taxon>
        <taxon>Channichthyidae</taxon>
        <taxon>Champsocephalus</taxon>
    </lineage>
</organism>
<dbReference type="AlphaFoldDB" id="A0AAN8CUF0"/>
<dbReference type="EMBL" id="JAURVH010001529">
    <property type="protein sequence ID" value="KAK5908595.1"/>
    <property type="molecule type" value="Genomic_DNA"/>
</dbReference>
<keyword evidence="3" id="KW-1185">Reference proteome</keyword>
<name>A0AAN8CUF0_CHAGU</name>
<gene>
    <name evidence="2" type="ORF">CgunFtcFv8_016636</name>
</gene>
<evidence type="ECO:0000256" key="1">
    <source>
        <dbReference type="SAM" id="MobiDB-lite"/>
    </source>
</evidence>
<accession>A0AAN8CUF0</accession>
<proteinExistence type="predicted"/>
<sequence>MDMGEKGVAEDDVPGSTHGLTGEEAASRGKEAVSGGEEVASGGEDATVGVGAALVEGSGDGQSVTWDGAKSKISLLKGQIPVHANPARERLVA</sequence>
<feature type="compositionally biased region" description="Low complexity" evidence="1">
    <location>
        <begin position="32"/>
        <end position="44"/>
    </location>
</feature>
<comment type="caution">
    <text evidence="2">The sequence shown here is derived from an EMBL/GenBank/DDBJ whole genome shotgun (WGS) entry which is preliminary data.</text>
</comment>
<protein>
    <submittedName>
        <fullName evidence="2">Uncharacterized protein</fullName>
    </submittedName>
</protein>
<evidence type="ECO:0000313" key="2">
    <source>
        <dbReference type="EMBL" id="KAK5908595.1"/>
    </source>
</evidence>
<reference evidence="2 3" key="1">
    <citation type="journal article" date="2023" name="Mol. Biol. Evol.">
        <title>Genomics of Secondarily Temperate Adaptation in the Only Non-Antarctic Icefish.</title>
        <authorList>
            <person name="Rivera-Colon A.G."/>
            <person name="Rayamajhi N."/>
            <person name="Minhas B.F."/>
            <person name="Madrigal G."/>
            <person name="Bilyk K.T."/>
            <person name="Yoon V."/>
            <person name="Hune M."/>
            <person name="Gregory S."/>
            <person name="Cheng C.H.C."/>
            <person name="Catchen J.M."/>
        </authorList>
    </citation>
    <scope>NUCLEOTIDE SEQUENCE [LARGE SCALE GENOMIC DNA]</scope>
    <source>
        <tissue evidence="2">White muscle</tissue>
    </source>
</reference>